<proteinExistence type="predicted"/>
<dbReference type="SUPFAM" id="SSF56672">
    <property type="entry name" value="DNA/RNA polymerases"/>
    <property type="match status" value="1"/>
</dbReference>
<dbReference type="Gene3D" id="3.30.70.270">
    <property type="match status" value="1"/>
</dbReference>
<keyword evidence="2" id="KW-1185">Reference proteome</keyword>
<dbReference type="EMBL" id="QJKJ01001812">
    <property type="protein sequence ID" value="RDY05790.1"/>
    <property type="molecule type" value="Genomic_DNA"/>
</dbReference>
<comment type="caution">
    <text evidence="1">The sequence shown here is derived from an EMBL/GenBank/DDBJ whole genome shotgun (WGS) entry which is preliminary data.</text>
</comment>
<dbReference type="InterPro" id="IPR053134">
    <property type="entry name" value="RNA-dir_DNA_polymerase"/>
</dbReference>
<accession>A0A371HSL7</accession>
<dbReference type="PANTHER" id="PTHR24559">
    <property type="entry name" value="TRANSPOSON TY3-I GAG-POL POLYPROTEIN"/>
    <property type="match status" value="1"/>
</dbReference>
<feature type="non-terminal residue" evidence="1">
    <location>
        <position position="1"/>
    </location>
</feature>
<dbReference type="Proteomes" id="UP000257109">
    <property type="component" value="Unassembled WGS sequence"/>
</dbReference>
<dbReference type="InterPro" id="IPR043128">
    <property type="entry name" value="Rev_trsase/Diguanyl_cyclase"/>
</dbReference>
<evidence type="ECO:0000313" key="2">
    <source>
        <dbReference type="Proteomes" id="UP000257109"/>
    </source>
</evidence>
<dbReference type="Gene3D" id="3.10.10.10">
    <property type="entry name" value="HIV Type 1 Reverse Transcriptase, subunit A, domain 1"/>
    <property type="match status" value="1"/>
</dbReference>
<protein>
    <submittedName>
        <fullName evidence="1">Uncharacterized protein</fullName>
    </submittedName>
</protein>
<name>A0A371HSL7_MUCPR</name>
<evidence type="ECO:0000313" key="1">
    <source>
        <dbReference type="EMBL" id="RDY05790.1"/>
    </source>
</evidence>
<dbReference type="PANTHER" id="PTHR24559:SF437">
    <property type="entry name" value="RNA-DIRECTED DNA POLYMERASE HOMOLOG"/>
    <property type="match status" value="1"/>
</dbReference>
<gene>
    <name evidence="1" type="ORF">CR513_10313</name>
</gene>
<sequence>MLHPKPLLSLIAPLIPLYRFGEMLEGFKEFFPKNIPYGLPSIRGIDTILISPWEQHCLIGLPTRQKLKRVRRSNNKWVSLFKKVRPINAVRIRYRRLVPQLDDLLDELHGSSVFSRIDLRNGYHQIRLREEDK</sequence>
<dbReference type="OrthoDB" id="1934635at2759"/>
<organism evidence="1 2">
    <name type="scientific">Mucuna pruriens</name>
    <name type="common">Velvet bean</name>
    <name type="synonym">Dolichos pruriens</name>
    <dbReference type="NCBI Taxonomy" id="157652"/>
    <lineage>
        <taxon>Eukaryota</taxon>
        <taxon>Viridiplantae</taxon>
        <taxon>Streptophyta</taxon>
        <taxon>Embryophyta</taxon>
        <taxon>Tracheophyta</taxon>
        <taxon>Spermatophyta</taxon>
        <taxon>Magnoliopsida</taxon>
        <taxon>eudicotyledons</taxon>
        <taxon>Gunneridae</taxon>
        <taxon>Pentapetalae</taxon>
        <taxon>rosids</taxon>
        <taxon>fabids</taxon>
        <taxon>Fabales</taxon>
        <taxon>Fabaceae</taxon>
        <taxon>Papilionoideae</taxon>
        <taxon>50 kb inversion clade</taxon>
        <taxon>NPAAA clade</taxon>
        <taxon>indigoferoid/millettioid clade</taxon>
        <taxon>Phaseoleae</taxon>
        <taxon>Mucuna</taxon>
    </lineage>
</organism>
<reference evidence="1" key="1">
    <citation type="submission" date="2018-05" db="EMBL/GenBank/DDBJ databases">
        <title>Draft genome of Mucuna pruriens seed.</title>
        <authorList>
            <person name="Nnadi N.E."/>
            <person name="Vos R."/>
            <person name="Hasami M.H."/>
            <person name="Devisetty U.K."/>
            <person name="Aguiy J.C."/>
        </authorList>
    </citation>
    <scope>NUCLEOTIDE SEQUENCE [LARGE SCALE GENOMIC DNA]</scope>
    <source>
        <strain evidence="1">JCA_2017</strain>
    </source>
</reference>
<dbReference type="AlphaFoldDB" id="A0A371HSL7"/>
<dbReference type="InterPro" id="IPR043502">
    <property type="entry name" value="DNA/RNA_pol_sf"/>
</dbReference>